<reference evidence="3" key="1">
    <citation type="journal article" date="2018" name="Front. Microbiol.">
        <title>Genome-Based Analysis Reveals the Taxonomy and Diversity of the Family Idiomarinaceae.</title>
        <authorList>
            <person name="Liu Y."/>
            <person name="Lai Q."/>
            <person name="Shao Z."/>
        </authorList>
    </citation>
    <scope>NUCLEOTIDE SEQUENCE [LARGE SCALE GENOMIC DNA]</scope>
    <source>
        <strain evidence="3">SN-14</strain>
    </source>
</reference>
<dbReference type="Proteomes" id="UP000286680">
    <property type="component" value="Unassembled WGS sequence"/>
</dbReference>
<comment type="caution">
    <text evidence="2">The sequence shown here is derived from an EMBL/GenBank/DDBJ whole genome shotgun (WGS) entry which is preliminary data.</text>
</comment>
<sequence length="130" mass="15485">MVFFIAFLHFAAPDVPPELKFKAYFSNVFACIALVYVIGKAILSFKLPKSVTIDFKLEEINFSSGEEFYFKEVEQFILENRFGFLSLKIKSNQRQVSLENFYTYSFDEEDHLKREFNNYKSFTYVERNKF</sequence>
<keyword evidence="1" id="KW-0472">Membrane</keyword>
<gene>
    <name evidence="2" type="ORF">CWE23_00170</name>
</gene>
<protein>
    <submittedName>
        <fullName evidence="2">Uncharacterized protein</fullName>
    </submittedName>
</protein>
<evidence type="ECO:0000313" key="2">
    <source>
        <dbReference type="EMBL" id="RUO44500.1"/>
    </source>
</evidence>
<evidence type="ECO:0000256" key="1">
    <source>
        <dbReference type="SAM" id="Phobius"/>
    </source>
</evidence>
<feature type="transmembrane region" description="Helical" evidence="1">
    <location>
        <begin position="23"/>
        <end position="43"/>
    </location>
</feature>
<evidence type="ECO:0000313" key="3">
    <source>
        <dbReference type="Proteomes" id="UP000286680"/>
    </source>
</evidence>
<dbReference type="EMBL" id="PIPS01000001">
    <property type="protein sequence ID" value="RUO44500.1"/>
    <property type="molecule type" value="Genomic_DNA"/>
</dbReference>
<keyword evidence="3" id="KW-1185">Reference proteome</keyword>
<organism evidence="2 3">
    <name type="scientific">Idiomarina aquatica</name>
    <dbReference type="NCBI Taxonomy" id="1327752"/>
    <lineage>
        <taxon>Bacteria</taxon>
        <taxon>Pseudomonadati</taxon>
        <taxon>Pseudomonadota</taxon>
        <taxon>Gammaproteobacteria</taxon>
        <taxon>Alteromonadales</taxon>
        <taxon>Idiomarinaceae</taxon>
        <taxon>Idiomarina</taxon>
    </lineage>
</organism>
<keyword evidence="1" id="KW-0812">Transmembrane</keyword>
<keyword evidence="1" id="KW-1133">Transmembrane helix</keyword>
<name>A0AA94EEU4_9GAMM</name>
<dbReference type="AlphaFoldDB" id="A0AA94EEU4"/>
<accession>A0AA94EEU4</accession>
<proteinExistence type="predicted"/>